<keyword evidence="2" id="KW-1185">Reference proteome</keyword>
<reference evidence="1 2" key="1">
    <citation type="journal article" date="2014" name="Genome Biol. Evol.">
        <title>The genome of the myxosporean Thelohanellus kitauei shows adaptations to nutrient acquisition within its fish host.</title>
        <authorList>
            <person name="Yang Y."/>
            <person name="Xiong J."/>
            <person name="Zhou Z."/>
            <person name="Huo F."/>
            <person name="Miao W."/>
            <person name="Ran C."/>
            <person name="Liu Y."/>
            <person name="Zhang J."/>
            <person name="Feng J."/>
            <person name="Wang M."/>
            <person name="Wang M."/>
            <person name="Wang L."/>
            <person name="Yao B."/>
        </authorList>
    </citation>
    <scope>NUCLEOTIDE SEQUENCE [LARGE SCALE GENOMIC DNA]</scope>
    <source>
        <strain evidence="1">Wuqing</strain>
    </source>
</reference>
<dbReference type="AlphaFoldDB" id="A0A0C2MQ23"/>
<accession>A0A0C2MQ23</accession>
<name>A0A0C2MQ23_THEKT</name>
<dbReference type="EMBL" id="JWZT01004602">
    <property type="protein sequence ID" value="KII63741.1"/>
    <property type="molecule type" value="Genomic_DNA"/>
</dbReference>
<protein>
    <submittedName>
        <fullName evidence="1">Uncharacterized protein</fullName>
    </submittedName>
</protein>
<sequence length="109" mass="12787">MNSLILRNDCFQLLNWPLNHLSPVKEYLCVTINSNPQFCQKDHYHSGVNIPKSNLENFTQYHYFRKAGKSRDQIADSPIPNHYYNALEPKVRLLMVSAEMLYDTNQDLN</sequence>
<evidence type="ECO:0000313" key="2">
    <source>
        <dbReference type="Proteomes" id="UP000031668"/>
    </source>
</evidence>
<evidence type="ECO:0000313" key="1">
    <source>
        <dbReference type="EMBL" id="KII63741.1"/>
    </source>
</evidence>
<organism evidence="1 2">
    <name type="scientific">Thelohanellus kitauei</name>
    <name type="common">Myxosporean</name>
    <dbReference type="NCBI Taxonomy" id="669202"/>
    <lineage>
        <taxon>Eukaryota</taxon>
        <taxon>Metazoa</taxon>
        <taxon>Cnidaria</taxon>
        <taxon>Myxozoa</taxon>
        <taxon>Myxosporea</taxon>
        <taxon>Bivalvulida</taxon>
        <taxon>Platysporina</taxon>
        <taxon>Myxobolidae</taxon>
        <taxon>Thelohanellus</taxon>
    </lineage>
</organism>
<proteinExistence type="predicted"/>
<dbReference type="Proteomes" id="UP000031668">
    <property type="component" value="Unassembled WGS sequence"/>
</dbReference>
<gene>
    <name evidence="1" type="ORF">RF11_08127</name>
</gene>
<comment type="caution">
    <text evidence="1">The sequence shown here is derived from an EMBL/GenBank/DDBJ whole genome shotgun (WGS) entry which is preliminary data.</text>
</comment>